<dbReference type="OrthoDB" id="5809188at2759"/>
<dbReference type="InParanoid" id="G0NDK4"/>
<organism evidence="4">
    <name type="scientific">Caenorhabditis brenneri</name>
    <name type="common">Nematode worm</name>
    <dbReference type="NCBI Taxonomy" id="135651"/>
    <lineage>
        <taxon>Eukaryota</taxon>
        <taxon>Metazoa</taxon>
        <taxon>Ecdysozoa</taxon>
        <taxon>Nematoda</taxon>
        <taxon>Chromadorea</taxon>
        <taxon>Rhabditida</taxon>
        <taxon>Rhabditina</taxon>
        <taxon>Rhabditomorpha</taxon>
        <taxon>Rhabditoidea</taxon>
        <taxon>Rhabditidae</taxon>
        <taxon>Peloderinae</taxon>
        <taxon>Caenorhabditis</taxon>
    </lineage>
</organism>
<dbReference type="InterPro" id="IPR048420">
    <property type="entry name" value="Zap1-like_Znf1"/>
</dbReference>
<accession>G0NDK4</accession>
<feature type="compositionally biased region" description="Basic and acidic residues" evidence="1">
    <location>
        <begin position="143"/>
        <end position="156"/>
    </location>
</feature>
<name>G0NDK4_CAEBE</name>
<protein>
    <recommendedName>
        <fullName evidence="2">Zap1-like C2H2 zinc finger 1 domain-containing protein</fullName>
    </recommendedName>
</protein>
<dbReference type="AlphaFoldDB" id="G0NDK4"/>
<feature type="compositionally biased region" description="Basic and acidic residues" evidence="1">
    <location>
        <begin position="170"/>
        <end position="179"/>
    </location>
</feature>
<evidence type="ECO:0000313" key="4">
    <source>
        <dbReference type="Proteomes" id="UP000008068"/>
    </source>
</evidence>
<gene>
    <name evidence="3" type="ORF">CAEBREN_00310</name>
</gene>
<dbReference type="eggNOG" id="ENOG502TIMP">
    <property type="taxonomic scope" value="Eukaryota"/>
</dbReference>
<dbReference type="Pfam" id="PF21816">
    <property type="entry name" value="Zap1_zf1"/>
    <property type="match status" value="1"/>
</dbReference>
<dbReference type="Proteomes" id="UP000008068">
    <property type="component" value="Unassembled WGS sequence"/>
</dbReference>
<reference evidence="4" key="1">
    <citation type="submission" date="2011-07" db="EMBL/GenBank/DDBJ databases">
        <authorList>
            <consortium name="Caenorhabditis brenneri Sequencing and Analysis Consortium"/>
            <person name="Wilson R.K."/>
        </authorList>
    </citation>
    <scope>NUCLEOTIDE SEQUENCE [LARGE SCALE GENOMIC DNA]</scope>
    <source>
        <strain evidence="4">PB2801</strain>
    </source>
</reference>
<evidence type="ECO:0000259" key="2">
    <source>
        <dbReference type="Pfam" id="PF21816"/>
    </source>
</evidence>
<dbReference type="OMA" id="QHVLINH"/>
<keyword evidence="4" id="KW-1185">Reference proteome</keyword>
<evidence type="ECO:0000313" key="3">
    <source>
        <dbReference type="EMBL" id="EGT58418.1"/>
    </source>
</evidence>
<proteinExistence type="predicted"/>
<dbReference type="EMBL" id="GL379868">
    <property type="protein sequence ID" value="EGT58418.1"/>
    <property type="molecule type" value="Genomic_DNA"/>
</dbReference>
<dbReference type="HOGENOM" id="CLU_850551_0_0_1"/>
<feature type="compositionally biased region" description="Pro residues" evidence="1">
    <location>
        <begin position="91"/>
        <end position="110"/>
    </location>
</feature>
<sequence>MNRPPEMIKCGWKDCENWFSTGIDMNQHVLINHIKFMKVQFVEPDSATVVPKVDPPQEPKTTKNPPRILSHLLQTPPQPIRIQHQLHQVFQPPPPPLPPHFPPMMPPPSNAPSVQNYPYFDDDEDVIIEEKPTSTTSSTSRDGIPDEPKQESEHGVIRQSTDDDEIELDSPEKTPERSGVEGPSPAKKARSNNGDGADKAPWSVARNCTHAIDPMIRLTSSYGTIGQMAKAITDELVTRKTLRRKNRANGLYCIVCLDYRRDDGFCDFMHNNQQNHFIRYYTTLYHNDQIRKLTIVQQLTEMQQIEDFLPEMTTAYVDLNRGPSQFL</sequence>
<feature type="region of interest" description="Disordered" evidence="1">
    <location>
        <begin position="89"/>
        <end position="201"/>
    </location>
</feature>
<evidence type="ECO:0000256" key="1">
    <source>
        <dbReference type="SAM" id="MobiDB-lite"/>
    </source>
</evidence>
<feature type="domain" description="Zap1-like C2H2 zinc finger 1" evidence="2">
    <location>
        <begin position="8"/>
        <end position="34"/>
    </location>
</feature>
<dbReference type="GO" id="GO:0008270">
    <property type="term" value="F:zinc ion binding"/>
    <property type="evidence" value="ECO:0007669"/>
    <property type="project" value="InterPro"/>
</dbReference>